<organism evidence="6 7">
    <name type="scientific">Streptomyces brasiliscabiei</name>
    <dbReference type="NCBI Taxonomy" id="2736302"/>
    <lineage>
        <taxon>Bacteria</taxon>
        <taxon>Bacillati</taxon>
        <taxon>Actinomycetota</taxon>
        <taxon>Actinomycetes</taxon>
        <taxon>Kitasatosporales</taxon>
        <taxon>Streptomycetaceae</taxon>
        <taxon>Streptomyces</taxon>
    </lineage>
</organism>
<dbReference type="InterPro" id="IPR029483">
    <property type="entry name" value="GH97_C"/>
</dbReference>
<evidence type="ECO:0000259" key="5">
    <source>
        <dbReference type="Pfam" id="PF14509"/>
    </source>
</evidence>
<dbReference type="EMBL" id="JBBAYM010000001">
    <property type="protein sequence ID" value="MEI5607788.1"/>
    <property type="molecule type" value="Genomic_DNA"/>
</dbReference>
<dbReference type="Pfam" id="PF10566">
    <property type="entry name" value="Glyco_hydro_97"/>
    <property type="match status" value="1"/>
</dbReference>
<dbReference type="InterPro" id="IPR017853">
    <property type="entry name" value="GH"/>
</dbReference>
<keyword evidence="1 6" id="KW-0378">Hydrolase</keyword>
<dbReference type="SUPFAM" id="SSF51445">
    <property type="entry name" value="(Trans)glycosidases"/>
    <property type="match status" value="1"/>
</dbReference>
<dbReference type="RefSeq" id="WP_336535468.1">
    <property type="nucleotide sequence ID" value="NZ_JBBAYL010000002.1"/>
</dbReference>
<dbReference type="Pfam" id="PF14508">
    <property type="entry name" value="GH97_N"/>
    <property type="match status" value="1"/>
</dbReference>
<proteinExistence type="predicted"/>
<keyword evidence="2" id="KW-0326">Glycosidase</keyword>
<dbReference type="Proteomes" id="UP001365781">
    <property type="component" value="Unassembled WGS sequence"/>
</dbReference>
<comment type="caution">
    <text evidence="6">The sequence shown here is derived from an EMBL/GenBank/DDBJ whole genome shotgun (WGS) entry which is preliminary data.</text>
</comment>
<evidence type="ECO:0000256" key="1">
    <source>
        <dbReference type="ARBA" id="ARBA00022801"/>
    </source>
</evidence>
<sequence length="598" mass="65344">MTVDYELLQGKVSRVRKTMTERVISLRNARGLPMEIVVRADSEGAAFRYRFPDRGDGVTHTVVSEATGLTLNVPADGGAQFTLPYTAQKPKYQEWYIPRDQHRVPALGDATSSPRGASFPLLARTAGADGKEWWVLASESGMDGTYAACHLAQPALDAAAGRVTYAVAFPYDDEALGTLGPGTPRVSGAWRTPWRFVAVGRTAAQVANTTLATDLGIPRAPADTSWVRPGAATFSWMMDHNSPKSLEQTIRWFELGKEMGWPYALVDARWDQMTDAAGDRVPLERIVAEADARGVKLFLWHNSGGANNTGTGTPRDLMVDAATRRAHFKKLRDAGVAGVKVDMWEADKQQLIAWQRDVVEDAGRYKLHIVLHNTTVPRGWDRTYPHLLDVEAGIASEHYSNTKALADQIPEQATIAAISRNIIGAFDYGTTLLSPYALPQSPRHTTDAHELALTVVYQSGFNGFADTPEAYLSQSPEVRELLGTVPLAWDETRFLAADPGSHVVVARRKGRSWYIAGVNGRTLTMPAGLDTSASDYTPPTGRAQRMTFDLRDLGIKAPATLRMFADTSADDRTLRRTTPRGSKFTVDTAPFGGFIAAI</sequence>
<dbReference type="PANTHER" id="PTHR35803:SF2">
    <property type="entry name" value="RETAINING ALPHA-GALACTOSIDASE"/>
    <property type="match status" value="1"/>
</dbReference>
<dbReference type="InterPro" id="IPR019563">
    <property type="entry name" value="GH97_catalytic"/>
</dbReference>
<dbReference type="InterPro" id="IPR013780">
    <property type="entry name" value="Glyco_hydro_b"/>
</dbReference>
<dbReference type="GO" id="GO:0016787">
    <property type="term" value="F:hydrolase activity"/>
    <property type="evidence" value="ECO:0007669"/>
    <property type="project" value="UniProtKB-KW"/>
</dbReference>
<keyword evidence="7" id="KW-1185">Reference proteome</keyword>
<dbReference type="Pfam" id="PF14509">
    <property type="entry name" value="GH97_C"/>
    <property type="match status" value="1"/>
</dbReference>
<dbReference type="Gene3D" id="3.20.20.70">
    <property type="entry name" value="Aldolase class I"/>
    <property type="match status" value="1"/>
</dbReference>
<gene>
    <name evidence="6" type="ORF">WB403_01270</name>
</gene>
<dbReference type="InterPro" id="IPR014718">
    <property type="entry name" value="GH-type_carb-bd"/>
</dbReference>
<dbReference type="Gene3D" id="2.70.98.10">
    <property type="match status" value="1"/>
</dbReference>
<evidence type="ECO:0000259" key="3">
    <source>
        <dbReference type="Pfam" id="PF10566"/>
    </source>
</evidence>
<dbReference type="InterPro" id="IPR052720">
    <property type="entry name" value="Glycosyl_hydrolase_97"/>
</dbReference>
<protein>
    <submittedName>
        <fullName evidence="6">Glycoside hydrolase family 97 catalytic domain-containing protein</fullName>
    </submittedName>
</protein>
<reference evidence="6 7" key="1">
    <citation type="submission" date="2024-03" db="EMBL/GenBank/DDBJ databases">
        <title>First Report of Pectobacterium brasiliscabiei causing potato scab in china.</title>
        <authorList>
            <person name="Handique U."/>
        </authorList>
    </citation>
    <scope>NUCLEOTIDE SEQUENCE [LARGE SCALE GENOMIC DNA]</scope>
    <source>
        <strain evidence="6 7">ZRIMU1503</strain>
    </source>
</reference>
<dbReference type="InterPro" id="IPR013785">
    <property type="entry name" value="Aldolase_TIM"/>
</dbReference>
<dbReference type="PANTHER" id="PTHR35803">
    <property type="entry name" value="GLUCAN 1,4-ALPHA-GLUCOSIDASE SUSB-RELATED"/>
    <property type="match status" value="1"/>
</dbReference>
<name>A0ABU8G3N7_9ACTN</name>
<evidence type="ECO:0000256" key="2">
    <source>
        <dbReference type="ARBA" id="ARBA00023295"/>
    </source>
</evidence>
<feature type="domain" description="Glycosyl-hydrolase 97 N-terminal" evidence="4">
    <location>
        <begin position="4"/>
        <end position="217"/>
    </location>
</feature>
<dbReference type="InterPro" id="IPR029486">
    <property type="entry name" value="GH97_N"/>
</dbReference>
<evidence type="ECO:0000313" key="7">
    <source>
        <dbReference type="Proteomes" id="UP001365781"/>
    </source>
</evidence>
<evidence type="ECO:0000259" key="4">
    <source>
        <dbReference type="Pfam" id="PF14508"/>
    </source>
</evidence>
<feature type="domain" description="Glycosyl-hydrolase 97 catalytic" evidence="3">
    <location>
        <begin position="235"/>
        <end position="392"/>
    </location>
</feature>
<accession>A0ABU8G3N7</accession>
<dbReference type="Gene3D" id="2.60.40.1180">
    <property type="entry name" value="Golgi alpha-mannosidase II"/>
    <property type="match status" value="1"/>
</dbReference>
<feature type="domain" description="Glycosyl-hydrolase 97 C-terminal oligomerisation" evidence="5">
    <location>
        <begin position="488"/>
        <end position="522"/>
    </location>
</feature>
<evidence type="ECO:0000313" key="6">
    <source>
        <dbReference type="EMBL" id="MEI5607788.1"/>
    </source>
</evidence>